<dbReference type="Proteomes" id="UP001302486">
    <property type="component" value="Chromosome"/>
</dbReference>
<feature type="domain" description="BioF2-like acetyltransferase" evidence="1">
    <location>
        <begin position="104"/>
        <end position="251"/>
    </location>
</feature>
<organism evidence="2 3">
    <name type="scientific">Hwangdonia lutea</name>
    <dbReference type="NCBI Taxonomy" id="3075823"/>
    <lineage>
        <taxon>Bacteria</taxon>
        <taxon>Pseudomonadati</taxon>
        <taxon>Bacteroidota</taxon>
        <taxon>Flavobacteriia</taxon>
        <taxon>Flavobacteriales</taxon>
        <taxon>Flavobacteriaceae</taxon>
        <taxon>Hwangdonia</taxon>
    </lineage>
</organism>
<sequence>MALLNKVDFYNTFFQKDKISTVFSRLFYKHNNALFYSLEKTEKKNDEATVNFISLFPQYLYPEIKQAQNVRVKKIQQKKLDGFAILINGFKDVDTYLANTLKSSTRGPIKKKIKRLELCFNIHYKMFYGDISEAEYNVIMPQLKSMIERRFTERNNTNEALGKWDSYLRTTLSQIKKKEASLFVLYSADEIIGVSLNYHINKVFIGHIIAYNIDYSKFGLGNTIVYKLLEWSINNNYSIFDMGNGALDYKRIWSNLTYNYNYYIVYNTSSFLAFIFGNLQVFKVQLKNTLKVLNVIYIYRKIKAHIFNKNKKDTSLQTSVKYEKINIEAFKKLRLTKIEYQNIEDNLVKKAIIDFTFAHQNHINDIEVYKLDSTSFIISGKKSIQKIIID</sequence>
<dbReference type="KEGG" id="hws:RNZ46_15425"/>
<dbReference type="AlphaFoldDB" id="A0AA97EL06"/>
<dbReference type="RefSeq" id="WP_316983065.1">
    <property type="nucleotide sequence ID" value="NZ_CP136521.1"/>
</dbReference>
<keyword evidence="2" id="KW-0808">Transferase</keyword>
<reference evidence="3" key="1">
    <citation type="submission" date="2024-06" db="EMBL/GenBank/DDBJ databases">
        <title>Hwangdonia haimaensis gen. nov., sp. nov., a member of the family Flavobacteriaceae isolated from the haima cold seep.</title>
        <authorList>
            <person name="Li J."/>
        </authorList>
    </citation>
    <scope>NUCLEOTIDE SEQUENCE [LARGE SCALE GENOMIC DNA]</scope>
    <source>
        <strain evidence="3">SCSIO 19198</strain>
    </source>
</reference>
<dbReference type="Gene3D" id="3.40.630.30">
    <property type="match status" value="1"/>
</dbReference>
<gene>
    <name evidence="2" type="ORF">RNZ46_15425</name>
</gene>
<name>A0AA97EL06_9FLAO</name>
<dbReference type="InterPro" id="IPR016181">
    <property type="entry name" value="Acyl_CoA_acyltransferase"/>
</dbReference>
<dbReference type="Pfam" id="PF13480">
    <property type="entry name" value="Acetyltransf_6"/>
    <property type="match status" value="1"/>
</dbReference>
<dbReference type="EMBL" id="CP136521">
    <property type="protein sequence ID" value="WOD43379.1"/>
    <property type="molecule type" value="Genomic_DNA"/>
</dbReference>
<dbReference type="InterPro" id="IPR038740">
    <property type="entry name" value="BioF2-like_GNAT_dom"/>
</dbReference>
<keyword evidence="3" id="KW-1185">Reference proteome</keyword>
<proteinExistence type="predicted"/>
<evidence type="ECO:0000313" key="3">
    <source>
        <dbReference type="Proteomes" id="UP001302486"/>
    </source>
</evidence>
<evidence type="ECO:0000313" key="2">
    <source>
        <dbReference type="EMBL" id="WOD43379.1"/>
    </source>
</evidence>
<dbReference type="EC" id="2.3.1.-" evidence="2"/>
<dbReference type="GO" id="GO:0016746">
    <property type="term" value="F:acyltransferase activity"/>
    <property type="evidence" value="ECO:0007669"/>
    <property type="project" value="UniProtKB-KW"/>
</dbReference>
<dbReference type="SUPFAM" id="SSF55729">
    <property type="entry name" value="Acyl-CoA N-acyltransferases (Nat)"/>
    <property type="match status" value="1"/>
</dbReference>
<keyword evidence="2" id="KW-0012">Acyltransferase</keyword>
<evidence type="ECO:0000259" key="1">
    <source>
        <dbReference type="Pfam" id="PF13480"/>
    </source>
</evidence>
<accession>A0AA97EL06</accession>
<protein>
    <submittedName>
        <fullName evidence="2">GNAT family N-acetyltransferase</fullName>
        <ecNumber evidence="2">2.3.1.-</ecNumber>
    </submittedName>
</protein>